<evidence type="ECO:0000256" key="1">
    <source>
        <dbReference type="ARBA" id="ARBA00005171"/>
    </source>
</evidence>
<keyword evidence="8 11" id="KW-0315">Glutamine amidotransferase</keyword>
<dbReference type="SUPFAM" id="SSF52540">
    <property type="entry name" value="P-loop containing nucleoside triphosphate hydrolases"/>
    <property type="match status" value="1"/>
</dbReference>
<dbReference type="InterPro" id="IPR033828">
    <property type="entry name" value="GATase1_CTP_Synthase"/>
</dbReference>
<dbReference type="EC" id="6.3.4.2" evidence="11"/>
<feature type="binding site" evidence="11">
    <location>
        <position position="404"/>
    </location>
    <ligand>
        <name>L-glutamine</name>
        <dbReference type="ChEBI" id="CHEBI:58359"/>
    </ligand>
</feature>
<dbReference type="GO" id="GO:0046872">
    <property type="term" value="F:metal ion binding"/>
    <property type="evidence" value="ECO:0007669"/>
    <property type="project" value="UniProtKB-KW"/>
</dbReference>
<dbReference type="PROSITE" id="PS51273">
    <property type="entry name" value="GATASE_TYPE_1"/>
    <property type="match status" value="1"/>
</dbReference>
<dbReference type="Proteomes" id="UP000074294">
    <property type="component" value="Unassembled WGS sequence"/>
</dbReference>
<evidence type="ECO:0000256" key="9">
    <source>
        <dbReference type="ARBA" id="ARBA00022975"/>
    </source>
</evidence>
<evidence type="ECO:0000313" key="14">
    <source>
        <dbReference type="EMBL" id="KUO40897.1"/>
    </source>
</evidence>
<feature type="active site" evidence="11">
    <location>
        <position position="506"/>
    </location>
</feature>
<dbReference type="GO" id="GO:0019856">
    <property type="term" value="P:pyrimidine nucleobase biosynthetic process"/>
    <property type="evidence" value="ECO:0007669"/>
    <property type="project" value="TreeGrafter"/>
</dbReference>
<feature type="binding site" evidence="11">
    <location>
        <position position="241"/>
    </location>
    <ligand>
        <name>ATP</name>
        <dbReference type="ChEBI" id="CHEBI:30616"/>
    </ligand>
</feature>
<keyword evidence="5 11" id="KW-0547">Nucleotide-binding</keyword>
<dbReference type="FunFam" id="3.40.50.880:FF:000002">
    <property type="entry name" value="CTP synthase"/>
    <property type="match status" value="1"/>
</dbReference>
<protein>
    <recommendedName>
        <fullName evidence="11">CTP synthase</fullName>
        <ecNumber evidence="11">6.3.4.2</ecNumber>
    </recommendedName>
    <alternativeName>
        <fullName evidence="11">Cytidine 5'-triphosphate synthase</fullName>
    </alternativeName>
    <alternativeName>
        <fullName evidence="11">Cytidine triphosphate synthetase</fullName>
        <shortName evidence="11">CTP synthetase</shortName>
        <shortName evidence="11">CTPS</shortName>
    </alternativeName>
    <alternativeName>
        <fullName evidence="11">UTP--ammonia ligase</fullName>
    </alternativeName>
</protein>
<feature type="binding site" evidence="11">
    <location>
        <position position="223"/>
    </location>
    <ligand>
        <name>UTP</name>
        <dbReference type="ChEBI" id="CHEBI:46398"/>
    </ligand>
</feature>
<dbReference type="CDD" id="cd03113">
    <property type="entry name" value="CTPS_N"/>
    <property type="match status" value="1"/>
</dbReference>
<evidence type="ECO:0000256" key="7">
    <source>
        <dbReference type="ARBA" id="ARBA00022842"/>
    </source>
</evidence>
<dbReference type="GO" id="GO:0003883">
    <property type="term" value="F:CTP synthase activity"/>
    <property type="evidence" value="ECO:0007669"/>
    <property type="project" value="UniProtKB-UniRule"/>
</dbReference>
<feature type="binding site" evidence="11">
    <location>
        <begin position="187"/>
        <end position="192"/>
    </location>
    <ligand>
        <name>CTP</name>
        <dbReference type="ChEBI" id="CHEBI:37563"/>
        <note>allosteric inhibitor</note>
    </ligand>
</feature>
<dbReference type="GO" id="GO:0005524">
    <property type="term" value="F:ATP binding"/>
    <property type="evidence" value="ECO:0007669"/>
    <property type="project" value="UniProtKB-KW"/>
</dbReference>
<dbReference type="FunFam" id="3.40.50.300:FF:000009">
    <property type="entry name" value="CTP synthase"/>
    <property type="match status" value="1"/>
</dbReference>
<dbReference type="Pfam" id="PF06418">
    <property type="entry name" value="CTP_synth_N"/>
    <property type="match status" value="1"/>
</dbReference>
<dbReference type="AlphaFoldDB" id="A0A147JWK5"/>
<dbReference type="SUPFAM" id="SSF52317">
    <property type="entry name" value="Class I glutamine amidotransferase-like"/>
    <property type="match status" value="1"/>
</dbReference>
<comment type="miscellaneous">
    <text evidence="11">CTPSs have evolved a hybrid strategy for distinguishing between UTP and CTP. The overlapping regions of the product feedback inhibitory and substrate sites recognize a common feature in both compounds, the triphosphate moiety. To differentiate isosteric substrate and product pyrimidine rings, an additional pocket far from the expected kinase/ligase catalytic site, specifically recognizes the cytosine and ribose portions of the product inhibitor.</text>
</comment>
<feature type="binding site" evidence="11">
    <location>
        <position position="70"/>
    </location>
    <ligand>
        <name>Mg(2+)</name>
        <dbReference type="ChEBI" id="CHEBI:18420"/>
    </ligand>
</feature>
<name>A0A147JWK5_HADYE</name>
<feature type="domain" description="Glutamine amidotransferase" evidence="12">
    <location>
        <begin position="302"/>
        <end position="525"/>
    </location>
</feature>
<comment type="pathway">
    <text evidence="1 11">Pyrimidine metabolism; CTP biosynthesis via de novo pathway; CTP from UDP: step 2/2.</text>
</comment>
<comment type="activity regulation">
    <text evidence="11">Allosterically activated by GTP, when glutamine is the substrate; GTP has no effect on the reaction when ammonia is the substrate. The allosteric effector GTP functions by stabilizing the protein conformation that binds the tetrahedral intermediate(s) formed during glutamine hydrolysis. Inhibited by the product CTP, via allosteric rather than competitive inhibition.</text>
</comment>
<dbReference type="NCBIfam" id="NF003792">
    <property type="entry name" value="PRK05380.1"/>
    <property type="match status" value="1"/>
</dbReference>
<dbReference type="Pfam" id="PF00117">
    <property type="entry name" value="GATase"/>
    <property type="match status" value="1"/>
</dbReference>
<dbReference type="InterPro" id="IPR017926">
    <property type="entry name" value="GATASE"/>
</dbReference>
<feature type="binding site" evidence="11">
    <location>
        <begin position="147"/>
        <end position="149"/>
    </location>
    <ligand>
        <name>CTP</name>
        <dbReference type="ChEBI" id="CHEBI:37563"/>
        <note>allosteric inhibitor</note>
    </ligand>
</feature>
<feature type="binding site" evidence="11">
    <location>
        <begin position="187"/>
        <end position="192"/>
    </location>
    <ligand>
        <name>UTP</name>
        <dbReference type="ChEBI" id="CHEBI:46398"/>
    </ligand>
</feature>
<dbReference type="GO" id="GO:0097268">
    <property type="term" value="C:cytoophidium"/>
    <property type="evidence" value="ECO:0007669"/>
    <property type="project" value="UniProtKB-ARBA"/>
</dbReference>
<dbReference type="InterPro" id="IPR029062">
    <property type="entry name" value="Class_I_gatase-like"/>
</dbReference>
<keyword evidence="7 11" id="KW-0460">Magnesium</keyword>
<reference evidence="14 15" key="1">
    <citation type="journal article" date="2016" name="Nat. Microbiol.">
        <title>Genomic inference of the metabolism of cosmopolitan subsurface Archaea, Hadesarchaea.</title>
        <authorList>
            <person name="Baker B.J."/>
            <person name="Saw J.H."/>
            <person name="Lind A.E."/>
            <person name="Lazar C.S."/>
            <person name="Hinrichs K.-U."/>
            <person name="Teske A.P."/>
            <person name="Ettema T.J."/>
        </authorList>
    </citation>
    <scope>NUCLEOTIDE SEQUENCE [LARGE SCALE GENOMIC DNA]</scope>
</reference>
<dbReference type="InterPro" id="IPR027417">
    <property type="entry name" value="P-loop_NTPase"/>
</dbReference>
<organism evidence="14 15">
    <name type="scientific">Hadarchaeum yellowstonense</name>
    <dbReference type="NCBI Taxonomy" id="1776334"/>
    <lineage>
        <taxon>Archaea</taxon>
        <taxon>Methanobacteriati</taxon>
        <taxon>Candidatus Hadarchaeota</taxon>
        <taxon>Candidatus Hadarchaeia</taxon>
        <taxon>Candidatus Hadarchaeales</taxon>
        <taxon>Candidatus Hadarchaeaceae</taxon>
        <taxon>Candidatus Hadarchaeum</taxon>
    </lineage>
</organism>
<dbReference type="InterPro" id="IPR017456">
    <property type="entry name" value="CTP_synthase_N"/>
</dbReference>
<feature type="binding site" evidence="11">
    <location>
        <begin position="382"/>
        <end position="385"/>
    </location>
    <ligand>
        <name>L-glutamine</name>
        <dbReference type="ChEBI" id="CHEBI:58359"/>
    </ligand>
</feature>
<proteinExistence type="inferred from homology"/>
<evidence type="ECO:0000256" key="8">
    <source>
        <dbReference type="ARBA" id="ARBA00022962"/>
    </source>
</evidence>
<keyword evidence="9 11" id="KW-0665">Pyrimidine biosynthesis</keyword>
<evidence type="ECO:0000256" key="2">
    <source>
        <dbReference type="ARBA" id="ARBA00007533"/>
    </source>
</evidence>
<feature type="binding site" evidence="11">
    <location>
        <begin position="13"/>
        <end position="18"/>
    </location>
    <ligand>
        <name>ATP</name>
        <dbReference type="ChEBI" id="CHEBI:30616"/>
    </ligand>
</feature>
<comment type="subunit">
    <text evidence="11">Homotetramer.</text>
</comment>
<dbReference type="HAMAP" id="MF_01227">
    <property type="entry name" value="PyrG"/>
    <property type="match status" value="1"/>
</dbReference>
<comment type="catalytic activity">
    <reaction evidence="10 11">
        <text>UTP + L-glutamine + ATP + H2O = CTP + L-glutamate + ADP + phosphate + 2 H(+)</text>
        <dbReference type="Rhea" id="RHEA:26426"/>
        <dbReference type="ChEBI" id="CHEBI:15377"/>
        <dbReference type="ChEBI" id="CHEBI:15378"/>
        <dbReference type="ChEBI" id="CHEBI:29985"/>
        <dbReference type="ChEBI" id="CHEBI:30616"/>
        <dbReference type="ChEBI" id="CHEBI:37563"/>
        <dbReference type="ChEBI" id="CHEBI:43474"/>
        <dbReference type="ChEBI" id="CHEBI:46398"/>
        <dbReference type="ChEBI" id="CHEBI:58359"/>
        <dbReference type="ChEBI" id="CHEBI:456216"/>
        <dbReference type="EC" id="6.3.4.2"/>
    </reaction>
</comment>
<dbReference type="CDD" id="cd01746">
    <property type="entry name" value="GATase1_CTP_Synthase"/>
    <property type="match status" value="1"/>
</dbReference>
<feature type="active site" description="Nucleophile; for glutamine hydrolysis" evidence="11">
    <location>
        <position position="381"/>
    </location>
</feature>
<comment type="caution">
    <text evidence="14">The sequence shown here is derived from an EMBL/GenBank/DDBJ whole genome shotgun (WGS) entry which is preliminary data.</text>
</comment>
<sequence length="531" mass="59417">MKYLIMIGGVISGLGKGITTASIGRILQSRGYRVTAIKIDPYLNCDAGTINPFEHGEIFVTEDGGEIDLDMGHYERFLDVNLTKSHNITTGQIYGEVIRRERRGDYLGQTVQIIPHVTDLIKSRVRQVARESRAEICLVEVGGTVGDIESMPFIEAMRQLSLEEKKEDVAFIHLTLVPVLDVVGEQKTKPTQHSVKQLLAAGISPDILICRSRSPLSENAKRKISLFCNVPENAVISAPDVENVYRLPLLLDEEGLGDLLVRRLDLENRGRNMSGWKEVVERMERATRVVRIAMVGKYIRFPDTYLSINEALKHAAGVNDCRVEINWIDAERFERSGGDLEMLRSYDGVLVPGGFGQRGSEGKIAAIAYAREHSIPFLGLCFGFQLAVVEFARSIGMKGANSTEINPRTPHPVIDLLPEQKKVAEMGGTMRLGAHEVIISRGTRAFQIYGRERISERHRHRYEVNPRYIGRLVRKGLVFSGRSADGRRMEILELPGREFFLATQFHPEFKSRPGKPAPVFDAFIKAALKGK</sequence>
<accession>A0A147JWK5</accession>
<dbReference type="UniPathway" id="UPA00159">
    <property type="reaction ID" value="UER00277"/>
</dbReference>
<gene>
    <name evidence="11 14" type="primary">pyrG</name>
    <name evidence="14" type="ORF">APZ16_05635</name>
</gene>
<keyword evidence="3 11" id="KW-0436">Ligase</keyword>
<dbReference type="NCBIfam" id="TIGR00337">
    <property type="entry name" value="PyrG"/>
    <property type="match status" value="1"/>
</dbReference>
<comment type="function">
    <text evidence="11">Catalyzes the ATP-dependent amination of UTP to CTP with either L-glutamine or ammonia as the source of nitrogen. Regulates intracellular CTP levels through interactions with the four ribonucleotide triphosphates.</text>
</comment>
<feature type="binding site" evidence="11">
    <location>
        <position position="12"/>
    </location>
    <ligand>
        <name>UTP</name>
        <dbReference type="ChEBI" id="CHEBI:46398"/>
    </ligand>
</feature>
<feature type="binding site" evidence="11">
    <location>
        <position position="70"/>
    </location>
    <ligand>
        <name>ATP</name>
        <dbReference type="ChEBI" id="CHEBI:30616"/>
    </ligand>
</feature>
<evidence type="ECO:0000256" key="11">
    <source>
        <dbReference type="HAMAP-Rule" id="MF_01227"/>
    </source>
</evidence>
<dbReference type="EMBL" id="LQMQ01000032">
    <property type="protein sequence ID" value="KUO40897.1"/>
    <property type="molecule type" value="Genomic_DNA"/>
</dbReference>
<feature type="active site" evidence="11">
    <location>
        <position position="508"/>
    </location>
</feature>
<evidence type="ECO:0000259" key="13">
    <source>
        <dbReference type="Pfam" id="PF06418"/>
    </source>
</evidence>
<feature type="binding site" evidence="11">
    <location>
        <position position="140"/>
    </location>
    <ligand>
        <name>Mg(2+)</name>
        <dbReference type="ChEBI" id="CHEBI:18420"/>
    </ligand>
</feature>
<dbReference type="STRING" id="1776334.APZ16_05635"/>
<evidence type="ECO:0000256" key="6">
    <source>
        <dbReference type="ARBA" id="ARBA00022840"/>
    </source>
</evidence>
<evidence type="ECO:0000259" key="12">
    <source>
        <dbReference type="Pfam" id="PF00117"/>
    </source>
</evidence>
<dbReference type="PANTHER" id="PTHR11550:SF0">
    <property type="entry name" value="CTP SYNTHASE-RELATED"/>
    <property type="match status" value="1"/>
</dbReference>
<comment type="catalytic activity">
    <reaction evidence="11">
        <text>UTP + NH4(+) + ATP = CTP + ADP + phosphate + 2 H(+)</text>
        <dbReference type="Rhea" id="RHEA:16597"/>
        <dbReference type="ChEBI" id="CHEBI:15378"/>
        <dbReference type="ChEBI" id="CHEBI:28938"/>
        <dbReference type="ChEBI" id="CHEBI:30616"/>
        <dbReference type="ChEBI" id="CHEBI:37563"/>
        <dbReference type="ChEBI" id="CHEBI:43474"/>
        <dbReference type="ChEBI" id="CHEBI:46398"/>
        <dbReference type="ChEBI" id="CHEBI:456216"/>
    </reaction>
</comment>
<evidence type="ECO:0000256" key="4">
    <source>
        <dbReference type="ARBA" id="ARBA00022723"/>
    </source>
</evidence>
<evidence type="ECO:0000256" key="5">
    <source>
        <dbReference type="ARBA" id="ARBA00022741"/>
    </source>
</evidence>
<feature type="binding site" evidence="11">
    <location>
        <position position="12"/>
    </location>
    <ligand>
        <name>CTP</name>
        <dbReference type="ChEBI" id="CHEBI:37563"/>
        <note>allosteric inhibitor</note>
    </ligand>
</feature>
<feature type="region of interest" description="Amidoligase domain" evidence="11">
    <location>
        <begin position="1"/>
        <end position="266"/>
    </location>
</feature>
<dbReference type="InterPro" id="IPR004468">
    <property type="entry name" value="CTP_synthase"/>
</dbReference>
<feature type="domain" description="CTP synthase N-terminal" evidence="13">
    <location>
        <begin position="2"/>
        <end position="266"/>
    </location>
</feature>
<keyword evidence="4 11" id="KW-0479">Metal-binding</keyword>
<dbReference type="Gene3D" id="3.40.50.880">
    <property type="match status" value="1"/>
</dbReference>
<feature type="binding site" evidence="11">
    <location>
        <position position="461"/>
    </location>
    <ligand>
        <name>L-glutamine</name>
        <dbReference type="ChEBI" id="CHEBI:58359"/>
    </ligand>
</feature>
<dbReference type="GO" id="GO:0004359">
    <property type="term" value="F:glutaminase activity"/>
    <property type="evidence" value="ECO:0007669"/>
    <property type="project" value="RHEA"/>
</dbReference>
<feature type="binding site" evidence="11">
    <location>
        <position position="223"/>
    </location>
    <ligand>
        <name>CTP</name>
        <dbReference type="ChEBI" id="CHEBI:37563"/>
        <note>allosteric inhibitor</note>
    </ligand>
</feature>
<evidence type="ECO:0000256" key="10">
    <source>
        <dbReference type="ARBA" id="ARBA00047781"/>
    </source>
</evidence>
<dbReference type="GO" id="GO:0042802">
    <property type="term" value="F:identical protein binding"/>
    <property type="evidence" value="ECO:0007669"/>
    <property type="project" value="TreeGrafter"/>
</dbReference>
<dbReference type="GO" id="GO:0044210">
    <property type="term" value="P:'de novo' CTP biosynthetic process"/>
    <property type="evidence" value="ECO:0007669"/>
    <property type="project" value="UniProtKB-UniRule"/>
</dbReference>
<evidence type="ECO:0000256" key="3">
    <source>
        <dbReference type="ARBA" id="ARBA00022598"/>
    </source>
</evidence>
<dbReference type="PANTHER" id="PTHR11550">
    <property type="entry name" value="CTP SYNTHASE"/>
    <property type="match status" value="1"/>
</dbReference>
<comment type="caution">
    <text evidence="11">Lacks conserved residue(s) required for the propagation of feature annotation.</text>
</comment>
<dbReference type="Gene3D" id="3.40.50.300">
    <property type="entry name" value="P-loop containing nucleotide triphosphate hydrolases"/>
    <property type="match status" value="1"/>
</dbReference>
<evidence type="ECO:0000313" key="15">
    <source>
        <dbReference type="Proteomes" id="UP000074294"/>
    </source>
</evidence>
<feature type="binding site" evidence="11">
    <location>
        <position position="354"/>
    </location>
    <ligand>
        <name>L-glutamine</name>
        <dbReference type="ChEBI" id="CHEBI:58359"/>
    </ligand>
</feature>
<comment type="similarity">
    <text evidence="2 11">Belongs to the CTP synthase family.</text>
</comment>
<comment type="catalytic activity">
    <reaction evidence="11">
        <text>L-glutamine + H2O = L-glutamate + NH4(+)</text>
        <dbReference type="Rhea" id="RHEA:15889"/>
        <dbReference type="ChEBI" id="CHEBI:15377"/>
        <dbReference type="ChEBI" id="CHEBI:28938"/>
        <dbReference type="ChEBI" id="CHEBI:29985"/>
        <dbReference type="ChEBI" id="CHEBI:58359"/>
    </reaction>
</comment>
<keyword evidence="6 11" id="KW-0067">ATP-binding</keyword>